<dbReference type="AlphaFoldDB" id="A0A0R0F4H3"/>
<proteinExistence type="predicted"/>
<dbReference type="Gramene" id="KRG97076">
    <property type="protein sequence ID" value="KRG97076"/>
    <property type="gene ID" value="GLYMA_19G250300"/>
</dbReference>
<dbReference type="EMBL" id="CM000852">
    <property type="protein sequence ID" value="KRG97076.1"/>
    <property type="molecule type" value="Genomic_DNA"/>
</dbReference>
<organism evidence="1">
    <name type="scientific">Glycine max</name>
    <name type="common">Soybean</name>
    <name type="synonym">Glycine hispida</name>
    <dbReference type="NCBI Taxonomy" id="3847"/>
    <lineage>
        <taxon>Eukaryota</taxon>
        <taxon>Viridiplantae</taxon>
        <taxon>Streptophyta</taxon>
        <taxon>Embryophyta</taxon>
        <taxon>Tracheophyta</taxon>
        <taxon>Spermatophyta</taxon>
        <taxon>Magnoliopsida</taxon>
        <taxon>eudicotyledons</taxon>
        <taxon>Gunneridae</taxon>
        <taxon>Pentapetalae</taxon>
        <taxon>rosids</taxon>
        <taxon>fabids</taxon>
        <taxon>Fabales</taxon>
        <taxon>Fabaceae</taxon>
        <taxon>Papilionoideae</taxon>
        <taxon>50 kb inversion clade</taxon>
        <taxon>NPAAA clade</taxon>
        <taxon>indigoferoid/millettioid clade</taxon>
        <taxon>Phaseoleae</taxon>
        <taxon>Glycine</taxon>
        <taxon>Glycine subgen. Soja</taxon>
    </lineage>
</organism>
<gene>
    <name evidence="1" type="ORF">GLYMA_19G250300</name>
</gene>
<evidence type="ECO:0000313" key="1">
    <source>
        <dbReference type="EMBL" id="KRG97076.1"/>
    </source>
</evidence>
<evidence type="ECO:0000313" key="2">
    <source>
        <dbReference type="EnsemblPlants" id="KRG97076"/>
    </source>
</evidence>
<reference evidence="2" key="2">
    <citation type="submission" date="2018-02" db="UniProtKB">
        <authorList>
            <consortium name="EnsemblPlants"/>
        </authorList>
    </citation>
    <scope>IDENTIFICATION</scope>
    <source>
        <strain evidence="2">Williams 82</strain>
    </source>
</reference>
<dbReference type="Proteomes" id="UP000008827">
    <property type="component" value="Chromosome 19"/>
</dbReference>
<accession>A0A0R0F4H3</accession>
<protein>
    <submittedName>
        <fullName evidence="1 2">Uncharacterized protein</fullName>
    </submittedName>
</protein>
<dbReference type="EnsemblPlants" id="KRG97076">
    <property type="protein sequence ID" value="KRG97076"/>
    <property type="gene ID" value="GLYMA_19G250300"/>
</dbReference>
<keyword evidence="3" id="KW-1185">Reference proteome</keyword>
<evidence type="ECO:0000313" key="3">
    <source>
        <dbReference type="Proteomes" id="UP000008827"/>
    </source>
</evidence>
<name>A0A0R0F4H3_SOYBN</name>
<reference evidence="1 2" key="1">
    <citation type="journal article" date="2010" name="Nature">
        <title>Genome sequence of the palaeopolyploid soybean.</title>
        <authorList>
            <person name="Schmutz J."/>
            <person name="Cannon S.B."/>
            <person name="Schlueter J."/>
            <person name="Ma J."/>
            <person name="Mitros T."/>
            <person name="Nelson W."/>
            <person name="Hyten D.L."/>
            <person name="Song Q."/>
            <person name="Thelen J.J."/>
            <person name="Cheng J."/>
            <person name="Xu D."/>
            <person name="Hellsten U."/>
            <person name="May G.D."/>
            <person name="Yu Y."/>
            <person name="Sakurai T."/>
            <person name="Umezawa T."/>
            <person name="Bhattacharyya M.K."/>
            <person name="Sandhu D."/>
            <person name="Valliyodan B."/>
            <person name="Lindquist E."/>
            <person name="Peto M."/>
            <person name="Grant D."/>
            <person name="Shu S."/>
            <person name="Goodstein D."/>
            <person name="Barry K."/>
            <person name="Futrell-Griggs M."/>
            <person name="Abernathy B."/>
            <person name="Du J."/>
            <person name="Tian Z."/>
            <person name="Zhu L."/>
            <person name="Gill N."/>
            <person name="Joshi T."/>
            <person name="Libault M."/>
            <person name="Sethuraman A."/>
            <person name="Zhang X.-C."/>
            <person name="Shinozaki K."/>
            <person name="Nguyen H.T."/>
            <person name="Wing R.A."/>
            <person name="Cregan P."/>
            <person name="Specht J."/>
            <person name="Grimwood J."/>
            <person name="Rokhsar D."/>
            <person name="Stacey G."/>
            <person name="Shoemaker R.C."/>
            <person name="Jackson S.A."/>
        </authorList>
    </citation>
    <scope>NUCLEOTIDE SEQUENCE [LARGE SCALE GENOMIC DNA]</scope>
    <source>
        <strain evidence="2">cv. Williams 82</strain>
        <tissue evidence="1">Callus</tissue>
    </source>
</reference>
<dbReference type="InParanoid" id="A0A0R0F4H3"/>
<sequence length="86" mass="10485">MIALLLHYRHLLLFPFCFNNFFYLTTKTNTYIQTSSFFNQGTCNVEEVLELIKYKSWSWLREKIKGFEVSLFDWTMDPFLFLSYIM</sequence>
<reference evidence="1" key="3">
    <citation type="submission" date="2018-07" db="EMBL/GenBank/DDBJ databases">
        <title>WGS assembly of Glycine max.</title>
        <authorList>
            <person name="Schmutz J."/>
            <person name="Cannon S."/>
            <person name="Schlueter J."/>
            <person name="Ma J."/>
            <person name="Mitros T."/>
            <person name="Nelson W."/>
            <person name="Hyten D."/>
            <person name="Song Q."/>
            <person name="Thelen J."/>
            <person name="Cheng J."/>
            <person name="Xu D."/>
            <person name="Hellsten U."/>
            <person name="May G."/>
            <person name="Yu Y."/>
            <person name="Sakurai T."/>
            <person name="Umezawa T."/>
            <person name="Bhattacharyya M."/>
            <person name="Sandhu D."/>
            <person name="Valliyodan B."/>
            <person name="Lindquist E."/>
            <person name="Peto M."/>
            <person name="Grant D."/>
            <person name="Shu S."/>
            <person name="Goodstein D."/>
            <person name="Barry K."/>
            <person name="Futrell-Griggs M."/>
            <person name="Abernathy B."/>
            <person name="Du J."/>
            <person name="Tian Z."/>
            <person name="Zhu L."/>
            <person name="Gill N."/>
            <person name="Joshi T."/>
            <person name="Libault M."/>
            <person name="Sethuraman A."/>
            <person name="Zhang X."/>
            <person name="Shinozaki K."/>
            <person name="Nguyen H."/>
            <person name="Wing R."/>
            <person name="Cregan P."/>
            <person name="Specht J."/>
            <person name="Grimwood J."/>
            <person name="Rokhsar D."/>
            <person name="Stacey G."/>
            <person name="Shoemaker R."/>
            <person name="Jackson S."/>
        </authorList>
    </citation>
    <scope>NUCLEOTIDE SEQUENCE</scope>
    <source>
        <tissue evidence="1">Callus</tissue>
    </source>
</reference>